<dbReference type="InterPro" id="IPR025659">
    <property type="entry name" value="Tubby-like_C"/>
</dbReference>
<gene>
    <name evidence="5" type="ORF">SADUNF_Sadunf05G0171700</name>
</gene>
<evidence type="ECO:0000256" key="1">
    <source>
        <dbReference type="ARBA" id="ARBA00007129"/>
    </source>
</evidence>
<dbReference type="PRINTS" id="PR01573">
    <property type="entry name" value="SUPERTUBBY"/>
</dbReference>
<keyword evidence="6" id="KW-1185">Reference proteome</keyword>
<protein>
    <recommendedName>
        <fullName evidence="4">CBS domain-containing protein</fullName>
    </recommendedName>
</protein>
<dbReference type="Gene3D" id="3.20.90.10">
    <property type="entry name" value="Tubby Protein, Chain A"/>
    <property type="match status" value="1"/>
</dbReference>
<feature type="domain" description="CBS" evidence="4">
    <location>
        <begin position="672"/>
        <end position="759"/>
    </location>
</feature>
<dbReference type="Pfam" id="PF00571">
    <property type="entry name" value="CBS"/>
    <property type="match status" value="1"/>
</dbReference>
<dbReference type="PROSITE" id="PS51371">
    <property type="entry name" value="CBS"/>
    <property type="match status" value="1"/>
</dbReference>
<dbReference type="InterPro" id="IPR036047">
    <property type="entry name" value="F-box-like_dom_sf"/>
</dbReference>
<comment type="caution">
    <text evidence="5">The sequence shown here is derived from an EMBL/GenBank/DDBJ whole genome shotgun (WGS) entry which is preliminary data.</text>
</comment>
<dbReference type="Pfam" id="PF12937">
    <property type="entry name" value="F-box-like"/>
    <property type="match status" value="1"/>
</dbReference>
<evidence type="ECO:0000259" key="4">
    <source>
        <dbReference type="PROSITE" id="PS51371"/>
    </source>
</evidence>
<dbReference type="InterPro" id="IPR000007">
    <property type="entry name" value="Tubby_C"/>
</dbReference>
<dbReference type="SUPFAM" id="SSF54518">
    <property type="entry name" value="Tubby C-terminal domain-like"/>
    <property type="match status" value="1"/>
</dbReference>
<dbReference type="InterPro" id="IPR000644">
    <property type="entry name" value="CBS_dom"/>
</dbReference>
<dbReference type="Pfam" id="PF01167">
    <property type="entry name" value="Tub"/>
    <property type="match status" value="1"/>
</dbReference>
<evidence type="ECO:0000256" key="3">
    <source>
        <dbReference type="SAM" id="MobiDB-lite"/>
    </source>
</evidence>
<dbReference type="AlphaFoldDB" id="A0A835K5N6"/>
<dbReference type="Gene3D" id="3.10.580.10">
    <property type="entry name" value="CBS-domain"/>
    <property type="match status" value="2"/>
</dbReference>
<evidence type="ECO:0000313" key="6">
    <source>
        <dbReference type="Proteomes" id="UP000657918"/>
    </source>
</evidence>
<comment type="similarity">
    <text evidence="1">Belongs to the TUB family.</text>
</comment>
<dbReference type="InterPro" id="IPR046342">
    <property type="entry name" value="CBS_dom_sf"/>
</dbReference>
<dbReference type="CDD" id="cd22153">
    <property type="entry name" value="F-box_AtTLP-like"/>
    <property type="match status" value="1"/>
</dbReference>
<accession>A0A835K5N6</accession>
<dbReference type="PANTHER" id="PTHR16517">
    <property type="entry name" value="TUBBY-RELATED"/>
    <property type="match status" value="1"/>
</dbReference>
<dbReference type="Proteomes" id="UP000657918">
    <property type="component" value="Unassembled WGS sequence"/>
</dbReference>
<evidence type="ECO:0000256" key="2">
    <source>
        <dbReference type="PROSITE-ProRule" id="PRU00703"/>
    </source>
</evidence>
<dbReference type="SUPFAM" id="SSF81383">
    <property type="entry name" value="F-box domain"/>
    <property type="match status" value="1"/>
</dbReference>
<dbReference type="SUPFAM" id="SSF54631">
    <property type="entry name" value="CBS-domain pair"/>
    <property type="match status" value="1"/>
</dbReference>
<evidence type="ECO:0000313" key="5">
    <source>
        <dbReference type="EMBL" id="KAF9683049.1"/>
    </source>
</evidence>
<keyword evidence="2" id="KW-0129">CBS domain</keyword>
<proteinExistence type="inferred from homology"/>
<dbReference type="InterPro" id="IPR018066">
    <property type="entry name" value="Tubby_C_CS"/>
</dbReference>
<name>A0A835K5N6_9ROSI</name>
<dbReference type="InterPro" id="IPR001810">
    <property type="entry name" value="F-box_dom"/>
</dbReference>
<sequence length="771" mass="84889">MSFKSKLKEIRDDITTTFSMGKLQRNRTNRRGRAYIAPELGGGSELLSELIEEQSPWANLPPELLHDVIKRVEGSETSWPGRRDVVACASVCKSWREITKAVVKTPEQCGCITFPISLKQPGPRDAPIQCFIRRERAASTYHLYLGLSPVCHEKKTLSGDMSKLLLAAKKIRKATSTDFRISFVGSDFCQTSNTYAGKLRSNFLGTKFTIYDCQPPCPRVKSNCKLQRKVRSIQVSPSVPARNYSVATVSYELNVLRTRGPRRMHCTIHSIPISAIQEGGIAPTPLEFNNPVDEQSPSLCASKVKQPLVDFISTSHAGSSDSIYSKMDPLVLKNKAPRWHEQLQCWCLNFKGRVTVASVKNFQLVAAVEPCQNVPVEEQEKVILQFGKIGKDIFTMDYRYPLSAFQAFAICLSSFDTKPACSESLDSDKSPLRQHRLLQSVHGHASQRGCNFFDGDRETVGCTWVAVLEGEECCEDVLPGTREAKRDGDSGCWTDSAAGRGWGVMREEGVARDGDWVWVVAREGDGGTDAALDCGVRDGDGGTEAALVSRDVARNGDAGWEVIWDSVAVRGRGGWGSAAGRGAGAKDADSQGSRKRNCLSSNCVVSCDEKPGTVEMEGLVRGIRSCQETLRVAILKHPNERRNILSRSGRAKSSLPVREKGLENLTVADVLMTKGEEKIGSWLWCHTTDSVYDAVKNMAKNNIGSLVVLKPGEQQLIAGIITERDHHIRHVPVIDGKIVGIVSIVDVVRAVVEQQGGELKRLNEFIKGDYY</sequence>
<dbReference type="PANTHER" id="PTHR16517:SF104">
    <property type="entry name" value="TUBBY-LIKE F-BOX PROTEIN 6"/>
    <property type="match status" value="1"/>
</dbReference>
<dbReference type="EMBL" id="JADGMS010000005">
    <property type="protein sequence ID" value="KAF9683049.1"/>
    <property type="molecule type" value="Genomic_DNA"/>
</dbReference>
<dbReference type="PROSITE" id="PS01200">
    <property type="entry name" value="TUB_1"/>
    <property type="match status" value="1"/>
</dbReference>
<feature type="region of interest" description="Disordered" evidence="3">
    <location>
        <begin position="575"/>
        <end position="595"/>
    </location>
</feature>
<dbReference type="OrthoDB" id="8775810at2759"/>
<organism evidence="5 6">
    <name type="scientific">Salix dunnii</name>
    <dbReference type="NCBI Taxonomy" id="1413687"/>
    <lineage>
        <taxon>Eukaryota</taxon>
        <taxon>Viridiplantae</taxon>
        <taxon>Streptophyta</taxon>
        <taxon>Embryophyta</taxon>
        <taxon>Tracheophyta</taxon>
        <taxon>Spermatophyta</taxon>
        <taxon>Magnoliopsida</taxon>
        <taxon>eudicotyledons</taxon>
        <taxon>Gunneridae</taxon>
        <taxon>Pentapetalae</taxon>
        <taxon>rosids</taxon>
        <taxon>fabids</taxon>
        <taxon>Malpighiales</taxon>
        <taxon>Salicaceae</taxon>
        <taxon>Saliceae</taxon>
        <taxon>Salix</taxon>
    </lineage>
</organism>
<dbReference type="GO" id="GO:0006355">
    <property type="term" value="P:regulation of DNA-templated transcription"/>
    <property type="evidence" value="ECO:0007669"/>
    <property type="project" value="UniProtKB-ARBA"/>
</dbReference>
<dbReference type="Gene3D" id="1.20.1280.50">
    <property type="match status" value="1"/>
</dbReference>
<reference evidence="5 6" key="1">
    <citation type="submission" date="2020-10" db="EMBL/GenBank/DDBJ databases">
        <title>Plant Genome Project.</title>
        <authorList>
            <person name="Zhang R.-G."/>
        </authorList>
    </citation>
    <scope>NUCLEOTIDE SEQUENCE [LARGE SCALE GENOMIC DNA]</scope>
    <source>
        <strain evidence="5">FAFU-HL-1</strain>
        <tissue evidence="5">Leaf</tissue>
    </source>
</reference>